<protein>
    <recommendedName>
        <fullName evidence="3">Phage head morphogenesis protein</fullName>
    </recommendedName>
</protein>
<name>A0A0U1R1D8_YERP3</name>
<dbReference type="Proteomes" id="UP000002412">
    <property type="component" value="Chromosome"/>
</dbReference>
<reference evidence="1 2" key="1">
    <citation type="journal article" date="2007" name="PLoS Genet.">
        <title>The complete genome sequence of Yersinia pseudotuberculosis IP31758, the causative agent of Far East scarlet-like fever.</title>
        <authorList>
            <person name="Eppinger M."/>
            <person name="Rosovitz M.J."/>
            <person name="Fricke W.F."/>
            <person name="Rasko D.A."/>
            <person name="Kokorina G."/>
            <person name="Fayolle C."/>
            <person name="Lindler L.E."/>
            <person name="Carniel E."/>
            <person name="Ravel J."/>
        </authorList>
    </citation>
    <scope>NUCLEOTIDE SEQUENCE [LARGE SCALE GENOMIC DNA]</scope>
    <source>
        <strain evidence="1 2">IP 31758</strain>
    </source>
</reference>
<dbReference type="KEGG" id="ypi:YpsIP31758_2223"/>
<gene>
    <name evidence="1" type="ordered locus">YpsIP31758_2223</name>
</gene>
<evidence type="ECO:0000313" key="1">
    <source>
        <dbReference type="EMBL" id="ABS49005.1"/>
    </source>
</evidence>
<proteinExistence type="predicted"/>
<accession>A0A0U1R1D8</accession>
<dbReference type="HOGENOM" id="CLU_079019_1_1_6"/>
<organism evidence="1 2">
    <name type="scientific">Yersinia pseudotuberculosis serotype O:1b (strain IP 31758)</name>
    <dbReference type="NCBI Taxonomy" id="349747"/>
    <lineage>
        <taxon>Bacteria</taxon>
        <taxon>Pseudomonadati</taxon>
        <taxon>Pseudomonadota</taxon>
        <taxon>Gammaproteobacteria</taxon>
        <taxon>Enterobacterales</taxon>
        <taxon>Yersiniaceae</taxon>
        <taxon>Yersinia</taxon>
    </lineage>
</organism>
<evidence type="ECO:0000313" key="2">
    <source>
        <dbReference type="Proteomes" id="UP000002412"/>
    </source>
</evidence>
<evidence type="ECO:0008006" key="3">
    <source>
        <dbReference type="Google" id="ProtNLM"/>
    </source>
</evidence>
<dbReference type="AlphaFoldDB" id="A0A0U1R1D8"/>
<dbReference type="EMBL" id="CP000720">
    <property type="protein sequence ID" value="ABS49005.1"/>
    <property type="molecule type" value="Genomic_DNA"/>
</dbReference>
<sequence length="291" mass="33032">MATLQTLIKQIPPHRRAPIRPIKQTNETEYYYRARLRDIVRLMAQSVDEVLIPVLRRNYTADSYLIDIIKQAIRQASEKFYTSTFGRQIDRLAQRVVSLAESESSAAFVEQINRAIGIDMTSLMVNESLVDYFDASVENNVALIKSLSSDYFDDIQREVMDSIMRGDSLTTMVRNIQKVTGATYQRSHLISLDQTAKIRSDITHTRQVNAGIVRFRWSTSQDVRVSGNPAGKYPRARIKCFEIARADVGYGVGVYLWLRGAAYNGETGLFPGRAHVGCRCHAIPQLKDIDY</sequence>